<feature type="domain" description="Chemokine interleukin-8-like" evidence="3">
    <location>
        <begin position="24"/>
        <end position="74"/>
    </location>
</feature>
<feature type="chain" id="PRO_5041690567" description="Chemokine interleukin-8-like domain-containing protein" evidence="2">
    <location>
        <begin position="20"/>
        <end position="88"/>
    </location>
</feature>
<proteinExistence type="predicted"/>
<sequence length="88" mass="10131">MDFKFLLLILCITFTAVQGFKPPCCIATVLIGRGMLRKVEKFTIQKVNCRCDIIALVLYVKGKRYCAPVKQKKLLQKLRPTLKEQEDI</sequence>
<dbReference type="EMBL" id="JAVHJS010000021">
    <property type="protein sequence ID" value="KAK2823253.1"/>
    <property type="molecule type" value="Genomic_DNA"/>
</dbReference>
<keyword evidence="1" id="KW-0202">Cytokine</keyword>
<gene>
    <name evidence="4" type="ORF">Q7C36_019853</name>
</gene>
<evidence type="ECO:0000256" key="2">
    <source>
        <dbReference type="SAM" id="SignalP"/>
    </source>
</evidence>
<keyword evidence="5" id="KW-1185">Reference proteome</keyword>
<accession>A0AA88LSW4</accession>
<evidence type="ECO:0000313" key="4">
    <source>
        <dbReference type="EMBL" id="KAK2823253.1"/>
    </source>
</evidence>
<dbReference type="InterPro" id="IPR001811">
    <property type="entry name" value="Chemokine_IL8-like_dom"/>
</dbReference>
<dbReference type="GO" id="GO:0005615">
    <property type="term" value="C:extracellular space"/>
    <property type="evidence" value="ECO:0007669"/>
    <property type="project" value="UniProtKB-KW"/>
</dbReference>
<dbReference type="Proteomes" id="UP001187315">
    <property type="component" value="Unassembled WGS sequence"/>
</dbReference>
<organism evidence="4 5">
    <name type="scientific">Tachysurus vachellii</name>
    <name type="common">Darkbarbel catfish</name>
    <name type="synonym">Pelteobagrus vachellii</name>
    <dbReference type="NCBI Taxonomy" id="175792"/>
    <lineage>
        <taxon>Eukaryota</taxon>
        <taxon>Metazoa</taxon>
        <taxon>Chordata</taxon>
        <taxon>Craniata</taxon>
        <taxon>Vertebrata</taxon>
        <taxon>Euteleostomi</taxon>
        <taxon>Actinopterygii</taxon>
        <taxon>Neopterygii</taxon>
        <taxon>Teleostei</taxon>
        <taxon>Ostariophysi</taxon>
        <taxon>Siluriformes</taxon>
        <taxon>Bagridae</taxon>
        <taxon>Tachysurus</taxon>
    </lineage>
</organism>
<protein>
    <recommendedName>
        <fullName evidence="3">Chemokine interleukin-8-like domain-containing protein</fullName>
    </recommendedName>
</protein>
<dbReference type="InterPro" id="IPR036048">
    <property type="entry name" value="Interleukin_8-like_sf"/>
</dbReference>
<comment type="caution">
    <text evidence="4">The sequence shown here is derived from an EMBL/GenBank/DDBJ whole genome shotgun (WGS) entry which is preliminary data.</text>
</comment>
<evidence type="ECO:0000313" key="5">
    <source>
        <dbReference type="Proteomes" id="UP001187315"/>
    </source>
</evidence>
<dbReference type="Pfam" id="PF00048">
    <property type="entry name" value="IL8"/>
    <property type="match status" value="1"/>
</dbReference>
<name>A0AA88LSW4_TACVA</name>
<dbReference type="AlphaFoldDB" id="A0AA88LSW4"/>
<keyword evidence="2" id="KW-0732">Signal</keyword>
<dbReference type="GO" id="GO:0008009">
    <property type="term" value="F:chemokine activity"/>
    <property type="evidence" value="ECO:0007669"/>
    <property type="project" value="InterPro"/>
</dbReference>
<dbReference type="SUPFAM" id="SSF54117">
    <property type="entry name" value="Interleukin 8-like chemokines"/>
    <property type="match status" value="1"/>
</dbReference>
<reference evidence="4" key="1">
    <citation type="submission" date="2023-08" db="EMBL/GenBank/DDBJ databases">
        <title>Pelteobagrus vachellii genome.</title>
        <authorList>
            <person name="Liu H."/>
        </authorList>
    </citation>
    <scope>NUCLEOTIDE SEQUENCE</scope>
    <source>
        <strain evidence="4">PRFRI_2022a</strain>
        <tissue evidence="4">Muscle</tissue>
    </source>
</reference>
<dbReference type="GO" id="GO:0006955">
    <property type="term" value="P:immune response"/>
    <property type="evidence" value="ECO:0007669"/>
    <property type="project" value="InterPro"/>
</dbReference>
<dbReference type="Gene3D" id="2.40.50.40">
    <property type="match status" value="1"/>
</dbReference>
<feature type="signal peptide" evidence="2">
    <location>
        <begin position="1"/>
        <end position="19"/>
    </location>
</feature>
<evidence type="ECO:0000256" key="1">
    <source>
        <dbReference type="ARBA" id="ARBA00022514"/>
    </source>
</evidence>
<evidence type="ECO:0000259" key="3">
    <source>
        <dbReference type="Pfam" id="PF00048"/>
    </source>
</evidence>